<keyword evidence="4 6" id="KW-0067">ATP-binding</keyword>
<protein>
    <submittedName>
        <fullName evidence="6">ATP-binding cassette domain-containing protein</fullName>
    </submittedName>
</protein>
<keyword evidence="7" id="KW-1185">Reference proteome</keyword>
<dbReference type="EMBL" id="JBHLZP010000173">
    <property type="protein sequence ID" value="MFB9835014.1"/>
    <property type="molecule type" value="Genomic_DNA"/>
</dbReference>
<evidence type="ECO:0000313" key="6">
    <source>
        <dbReference type="EMBL" id="MFB9835014.1"/>
    </source>
</evidence>
<proteinExistence type="inferred from homology"/>
<evidence type="ECO:0000259" key="5">
    <source>
        <dbReference type="SMART" id="SM00382"/>
    </source>
</evidence>
<dbReference type="RefSeq" id="WP_378205697.1">
    <property type="nucleotide sequence ID" value="NZ_JBHLZP010000173.1"/>
</dbReference>
<name>A0ABV5YIY2_9ACTN</name>
<dbReference type="PANTHER" id="PTHR43776:SF7">
    <property type="entry name" value="D,D-DIPEPTIDE TRANSPORT ATP-BINDING PROTEIN DDPF-RELATED"/>
    <property type="match status" value="1"/>
</dbReference>
<dbReference type="SUPFAM" id="SSF52540">
    <property type="entry name" value="P-loop containing nucleoside triphosphate hydrolases"/>
    <property type="match status" value="1"/>
</dbReference>
<dbReference type="Proteomes" id="UP001589627">
    <property type="component" value="Unassembled WGS sequence"/>
</dbReference>
<evidence type="ECO:0000313" key="7">
    <source>
        <dbReference type="Proteomes" id="UP001589627"/>
    </source>
</evidence>
<dbReference type="InterPro" id="IPR003593">
    <property type="entry name" value="AAA+_ATPase"/>
</dbReference>
<sequence>MCPSRSRRGETLGIVGESGCGKSTLARLLARLLVRLEHPTSGRVLLGDTDLTALGPRAMRPYRRRVQLVFQDPYASLHPRLTVEQTLAEVLGVHGLAARGAERSARVTELMEMVGLPSRLRDRYPVQLSGGKRQRVGIARALAVEPDVLVLDETCRRSTSPCRPR</sequence>
<feature type="domain" description="AAA+ ATPase" evidence="5">
    <location>
        <begin position="8"/>
        <end position="117"/>
    </location>
</feature>
<evidence type="ECO:0000256" key="3">
    <source>
        <dbReference type="ARBA" id="ARBA00022741"/>
    </source>
</evidence>
<dbReference type="PANTHER" id="PTHR43776">
    <property type="entry name" value="TRANSPORT ATP-BINDING PROTEIN"/>
    <property type="match status" value="1"/>
</dbReference>
<comment type="similarity">
    <text evidence="1">Belongs to the ABC transporter superfamily.</text>
</comment>
<dbReference type="GO" id="GO:0005524">
    <property type="term" value="F:ATP binding"/>
    <property type="evidence" value="ECO:0007669"/>
    <property type="project" value="UniProtKB-KW"/>
</dbReference>
<gene>
    <name evidence="6" type="ORF">ACFFNX_22795</name>
</gene>
<comment type="caution">
    <text evidence="6">The sequence shown here is derived from an EMBL/GenBank/DDBJ whole genome shotgun (WGS) entry which is preliminary data.</text>
</comment>
<dbReference type="Gene3D" id="3.40.50.300">
    <property type="entry name" value="P-loop containing nucleotide triphosphate hydrolases"/>
    <property type="match status" value="1"/>
</dbReference>
<accession>A0ABV5YIY2</accession>
<evidence type="ECO:0000256" key="4">
    <source>
        <dbReference type="ARBA" id="ARBA00022840"/>
    </source>
</evidence>
<dbReference type="SMART" id="SM00382">
    <property type="entry name" value="AAA"/>
    <property type="match status" value="1"/>
</dbReference>
<dbReference type="InterPro" id="IPR003439">
    <property type="entry name" value="ABC_transporter-like_ATP-bd"/>
</dbReference>
<dbReference type="InterPro" id="IPR027417">
    <property type="entry name" value="P-loop_NTPase"/>
</dbReference>
<keyword evidence="3" id="KW-0547">Nucleotide-binding</keyword>
<evidence type="ECO:0000256" key="1">
    <source>
        <dbReference type="ARBA" id="ARBA00005417"/>
    </source>
</evidence>
<evidence type="ECO:0000256" key="2">
    <source>
        <dbReference type="ARBA" id="ARBA00022448"/>
    </source>
</evidence>
<keyword evidence="2" id="KW-0813">Transport</keyword>
<dbReference type="Pfam" id="PF00005">
    <property type="entry name" value="ABC_tran"/>
    <property type="match status" value="1"/>
</dbReference>
<reference evidence="6 7" key="1">
    <citation type="submission" date="2024-09" db="EMBL/GenBank/DDBJ databases">
        <authorList>
            <person name="Sun Q."/>
            <person name="Mori K."/>
        </authorList>
    </citation>
    <scope>NUCLEOTIDE SEQUENCE [LARGE SCALE GENOMIC DNA]</scope>
    <source>
        <strain evidence="6 7">TBRC 0563</strain>
    </source>
</reference>
<organism evidence="6 7">
    <name type="scientific">Actinoallomurus acaciae</name>
    <dbReference type="NCBI Taxonomy" id="502577"/>
    <lineage>
        <taxon>Bacteria</taxon>
        <taxon>Bacillati</taxon>
        <taxon>Actinomycetota</taxon>
        <taxon>Actinomycetes</taxon>
        <taxon>Streptosporangiales</taxon>
        <taxon>Thermomonosporaceae</taxon>
        <taxon>Actinoallomurus</taxon>
    </lineage>
</organism>
<dbReference type="InterPro" id="IPR050319">
    <property type="entry name" value="ABC_transp_ATP-bind"/>
</dbReference>